<dbReference type="PANTHER" id="PTHR11439:SF463">
    <property type="entry name" value="REVERSE TRANSCRIPTASE TY1_COPIA-TYPE DOMAIN-CONTAINING PROTEIN"/>
    <property type="match status" value="1"/>
</dbReference>
<dbReference type="PANTHER" id="PTHR11439">
    <property type="entry name" value="GAG-POL-RELATED RETROTRANSPOSON"/>
    <property type="match status" value="1"/>
</dbReference>
<proteinExistence type="predicted"/>
<sequence>MEEIEELSANICLMARIQPANIDFDAGPSYDSAFLNEVQTPSTSYVNQLIAKDNLERKYSMQPHIINNTIGDDQIDRNIIFDEPNDDVNNSSVEHDNNAQQSYKLEQLAKNTLKKALYGLKQAPRAWGDILLVQVYVDDIIFGSTNLNFSKRFANLMKNNFEMLMMGELKFFLGLQVHQSPRGIFINQSQCAIELLKKHGMNDCVSMSTLMATEIPDADLQGTPIDQTTYRQMIRELMYLTTSRPDIAFATFVFARYQARPTVKHLKEVKWIFRYLRQSYNMGLWYPKDSGFELIAYSDADHEDAKTIVKVLQEAYNF</sequence>
<reference evidence="2" key="1">
    <citation type="journal article" date="2019" name="Sci. Rep.">
        <title>Draft genome of Tanacetum cinerariifolium, the natural source of mosquito coil.</title>
        <authorList>
            <person name="Yamashiro T."/>
            <person name="Shiraishi A."/>
            <person name="Satake H."/>
            <person name="Nakayama K."/>
        </authorList>
    </citation>
    <scope>NUCLEOTIDE SEQUENCE</scope>
</reference>
<dbReference type="InterPro" id="IPR013103">
    <property type="entry name" value="RVT_2"/>
</dbReference>
<name>A0A699I463_TANCI</name>
<gene>
    <name evidence="2" type="ORF">Tci_481981</name>
</gene>
<protein>
    <recommendedName>
        <fullName evidence="1">Reverse transcriptase Ty1/copia-type domain-containing protein</fullName>
    </recommendedName>
</protein>
<accession>A0A699I463</accession>
<dbReference type="EMBL" id="BKCJ010240795">
    <property type="protein sequence ID" value="GEZ10008.1"/>
    <property type="molecule type" value="Genomic_DNA"/>
</dbReference>
<dbReference type="AlphaFoldDB" id="A0A699I463"/>
<comment type="caution">
    <text evidence="2">The sequence shown here is derived from an EMBL/GenBank/DDBJ whole genome shotgun (WGS) entry which is preliminary data.</text>
</comment>
<dbReference type="InterPro" id="IPR043502">
    <property type="entry name" value="DNA/RNA_pol_sf"/>
</dbReference>
<evidence type="ECO:0000313" key="2">
    <source>
        <dbReference type="EMBL" id="GEZ10008.1"/>
    </source>
</evidence>
<dbReference type="SUPFAM" id="SSF56672">
    <property type="entry name" value="DNA/RNA polymerases"/>
    <property type="match status" value="1"/>
</dbReference>
<organism evidence="2">
    <name type="scientific">Tanacetum cinerariifolium</name>
    <name type="common">Dalmatian daisy</name>
    <name type="synonym">Chrysanthemum cinerariifolium</name>
    <dbReference type="NCBI Taxonomy" id="118510"/>
    <lineage>
        <taxon>Eukaryota</taxon>
        <taxon>Viridiplantae</taxon>
        <taxon>Streptophyta</taxon>
        <taxon>Embryophyta</taxon>
        <taxon>Tracheophyta</taxon>
        <taxon>Spermatophyta</taxon>
        <taxon>Magnoliopsida</taxon>
        <taxon>eudicotyledons</taxon>
        <taxon>Gunneridae</taxon>
        <taxon>Pentapetalae</taxon>
        <taxon>asterids</taxon>
        <taxon>campanulids</taxon>
        <taxon>Asterales</taxon>
        <taxon>Asteraceae</taxon>
        <taxon>Asteroideae</taxon>
        <taxon>Anthemideae</taxon>
        <taxon>Anthemidinae</taxon>
        <taxon>Tanacetum</taxon>
    </lineage>
</organism>
<feature type="domain" description="Reverse transcriptase Ty1/copia-type" evidence="1">
    <location>
        <begin position="131"/>
        <end position="210"/>
    </location>
</feature>
<evidence type="ECO:0000259" key="1">
    <source>
        <dbReference type="Pfam" id="PF07727"/>
    </source>
</evidence>
<dbReference type="Pfam" id="PF07727">
    <property type="entry name" value="RVT_2"/>
    <property type="match status" value="1"/>
</dbReference>